<dbReference type="GO" id="GO:1990112">
    <property type="term" value="C:RQC complex"/>
    <property type="evidence" value="ECO:0007669"/>
    <property type="project" value="TreeGrafter"/>
</dbReference>
<dbReference type="OrthoDB" id="9766163at2"/>
<dbReference type="STRING" id="697329.Rumal_2817"/>
<dbReference type="Pfam" id="PF05670">
    <property type="entry name" value="NFACT-R_1"/>
    <property type="match status" value="1"/>
</dbReference>
<proteinExistence type="inferred from homology"/>
<dbReference type="eggNOG" id="COG1293">
    <property type="taxonomic scope" value="Bacteria"/>
</dbReference>
<protein>
    <recommendedName>
        <fullName evidence="5">Rqc2 homolog RqcH</fullName>
        <shortName evidence="5">RqcH</shortName>
    </recommendedName>
</protein>
<keyword evidence="2 5" id="KW-0699">rRNA-binding</keyword>
<dbReference type="InterPro" id="IPR051608">
    <property type="entry name" value="RQC_Subunit_NEMF"/>
</dbReference>
<evidence type="ECO:0000256" key="2">
    <source>
        <dbReference type="ARBA" id="ARBA00022730"/>
    </source>
</evidence>
<evidence type="ECO:0000313" key="7">
    <source>
        <dbReference type="EMBL" id="ADU23286.1"/>
    </source>
</evidence>
<comment type="function">
    <text evidence="5">Key component of the ribosome quality control system (RQC), a ribosome-associated complex that mediates the extraction of incompletely synthesized nascent chains from stalled ribosomes and their subsequent degradation. RqcH recruits Ala-charged tRNA, and with RqcP directs the elongation of stalled nascent chains on 50S ribosomal subunits, leading to non-templated C-terminal alanine extensions (Ala tail). The Ala tail promotes nascent chain degradation. May add between 1 and at least 8 Ala residues. Binds to stalled 50S ribosomal subunits.</text>
</comment>
<dbReference type="InterPro" id="IPR043682">
    <property type="entry name" value="RqcH_bacterial"/>
</dbReference>
<gene>
    <name evidence="5" type="primary">rqcH</name>
    <name evidence="7" type="ordered locus">Rumal_2817</name>
</gene>
<dbReference type="Gene3D" id="2.30.310.10">
    <property type="entry name" value="ibrinogen binding protein from staphylococcus aureus domain"/>
    <property type="match status" value="1"/>
</dbReference>
<dbReference type="KEGG" id="ral:Rumal_2817"/>
<dbReference type="GO" id="GO:0043023">
    <property type="term" value="F:ribosomal large subunit binding"/>
    <property type="evidence" value="ECO:0007669"/>
    <property type="project" value="UniProtKB-UniRule"/>
</dbReference>
<dbReference type="InterPro" id="IPR008532">
    <property type="entry name" value="NFACT_RNA-bd"/>
</dbReference>
<dbReference type="HAMAP" id="MF_00844_B">
    <property type="entry name" value="RqcH_B"/>
    <property type="match status" value="1"/>
</dbReference>
<evidence type="ECO:0000256" key="4">
    <source>
        <dbReference type="ARBA" id="ARBA00022917"/>
    </source>
</evidence>
<comment type="subunit">
    <text evidence="5">Associates with stalled 50S ribosomal subunits. Binds to RqcP.</text>
</comment>
<name>E6UHZ9_RUMA7</name>
<comment type="similarity">
    <text evidence="5">Belongs to the NEMF family.</text>
</comment>
<dbReference type="RefSeq" id="WP_013499401.1">
    <property type="nucleotide sequence ID" value="NC_014833.1"/>
</dbReference>
<dbReference type="GO" id="GO:0000049">
    <property type="term" value="F:tRNA binding"/>
    <property type="evidence" value="ECO:0007669"/>
    <property type="project" value="UniProtKB-UniRule"/>
</dbReference>
<evidence type="ECO:0000313" key="8">
    <source>
        <dbReference type="Proteomes" id="UP000006919"/>
    </source>
</evidence>
<keyword evidence="3 5" id="KW-0694">RNA-binding</keyword>
<evidence type="ECO:0000259" key="6">
    <source>
        <dbReference type="Pfam" id="PF05670"/>
    </source>
</evidence>
<dbReference type="GO" id="GO:0072344">
    <property type="term" value="P:rescue of stalled ribosome"/>
    <property type="evidence" value="ECO:0007669"/>
    <property type="project" value="UniProtKB-UniRule"/>
</dbReference>
<sequence length="594" mass="67376">MALDGVFLGEIKKELMPLIGGRVDKIHQPSKGELLIALRTYDGIKKLLINTVAGTARLHLTAAEIENPKQPPMFCMLMRKHLSGAKLADIRQPEHERVIMLDFDATNELGDMVRLTVTVELMGRRANLLLTDENGRIIDSIKRVSSEVSETPVLPGVVYTLPESDGRVSLTGCTREEFEDRLAEFPKQELSKGIMKTLQGISPVFARECAFFTSHSAEVNVEDMTDDHKDRLWFYIKKIREQLENSLNKFTVIKTTGGELKDFCFCNIDQYGGLMVTKHFESPSALLDYFYSERDSLSRTRQKAQDLFRLLANTIDRTESRVKNQQLELKDCARREQLKQYGDLITANLYALEKGMTEAKLVNFYDEAQPEVTVKLDKRLTPVQNAQKYFKEYRKLDTAEKVLEKLIAQGEEEAKYLDTVLDALTRARTEGDIAALRQELTEQGYISRSRQKGKPPKAMPPMRFTSSEGYDIRVGRNNAQNDRLTCKDSKKTDVWLHAKDITGCHVIISCPDRGEAAKFTPDELPPDRTIEEAAMIAAYYSKAKNSSRCDVDYTFVKFVKKPAGSKPGMVIFTHNYTITVKPDEETVLGLMHKS</sequence>
<dbReference type="PANTHER" id="PTHR15239:SF6">
    <property type="entry name" value="RIBOSOME QUALITY CONTROL COMPLEX SUBUNIT NEMF"/>
    <property type="match status" value="1"/>
</dbReference>
<dbReference type="HOGENOM" id="CLU_022481_2_1_9"/>
<evidence type="ECO:0000256" key="1">
    <source>
        <dbReference type="ARBA" id="ARBA00022555"/>
    </source>
</evidence>
<keyword evidence="4 5" id="KW-0648">Protein biosynthesis</keyword>
<evidence type="ECO:0000256" key="5">
    <source>
        <dbReference type="HAMAP-Rule" id="MF_00844"/>
    </source>
</evidence>
<dbReference type="AlphaFoldDB" id="E6UHZ9"/>
<evidence type="ECO:0000256" key="3">
    <source>
        <dbReference type="ARBA" id="ARBA00022884"/>
    </source>
</evidence>
<dbReference type="Proteomes" id="UP000006919">
    <property type="component" value="Chromosome"/>
</dbReference>
<feature type="domain" description="NFACT RNA-binding" evidence="6">
    <location>
        <begin position="463"/>
        <end position="566"/>
    </location>
</feature>
<dbReference type="EMBL" id="CP002403">
    <property type="protein sequence ID" value="ADU23286.1"/>
    <property type="molecule type" value="Genomic_DNA"/>
</dbReference>
<dbReference type="PANTHER" id="PTHR15239">
    <property type="entry name" value="NUCLEAR EXPORT MEDIATOR FACTOR NEMF"/>
    <property type="match status" value="1"/>
</dbReference>
<reference evidence="7 8" key="1">
    <citation type="journal article" date="2011" name="J. Bacteriol.">
        <title>Complete genome of the cellulolytic ruminal bacterium Ruminococcus albus 7.</title>
        <authorList>
            <person name="Suen G."/>
            <person name="Stevenson D.M."/>
            <person name="Bruce D.C."/>
            <person name="Chertkov O."/>
            <person name="Copeland A."/>
            <person name="Cheng J.F."/>
            <person name="Detter C."/>
            <person name="Detter J.C."/>
            <person name="Goodwin L.A."/>
            <person name="Han C.S."/>
            <person name="Hauser L.J."/>
            <person name="Ivanova N.N."/>
            <person name="Kyrpides N.C."/>
            <person name="Land M.L."/>
            <person name="Lapidus A."/>
            <person name="Lucas S."/>
            <person name="Ovchinnikova G."/>
            <person name="Pitluck S."/>
            <person name="Tapia R."/>
            <person name="Woyke T."/>
            <person name="Boyum J."/>
            <person name="Mead D."/>
            <person name="Weimer P.J."/>
        </authorList>
    </citation>
    <scope>NUCLEOTIDE SEQUENCE [LARGE SCALE GENOMIC DNA]</scope>
    <source>
        <strain evidence="8">ATCC 27210 / DSM 20455 / JCM 14654 / NCDO 2250 / 7</strain>
    </source>
</reference>
<dbReference type="Pfam" id="PF05833">
    <property type="entry name" value="NFACT_N"/>
    <property type="match status" value="1"/>
</dbReference>
<organism evidence="7 8">
    <name type="scientific">Ruminococcus albus (strain ATCC 27210 / DSM 20455 / JCM 14654 / NCDO 2250 / 7)</name>
    <dbReference type="NCBI Taxonomy" id="697329"/>
    <lineage>
        <taxon>Bacteria</taxon>
        <taxon>Bacillati</taxon>
        <taxon>Bacillota</taxon>
        <taxon>Clostridia</taxon>
        <taxon>Eubacteriales</taxon>
        <taxon>Oscillospiraceae</taxon>
        <taxon>Ruminococcus</taxon>
    </lineage>
</organism>
<dbReference type="GO" id="GO:0019843">
    <property type="term" value="F:rRNA binding"/>
    <property type="evidence" value="ECO:0007669"/>
    <property type="project" value="UniProtKB-UniRule"/>
</dbReference>
<accession>E6UHZ9</accession>
<keyword evidence="1 5" id="KW-0820">tRNA-binding</keyword>